<evidence type="ECO:0000313" key="1">
    <source>
        <dbReference type="EMBL" id="KJB52290.1"/>
    </source>
</evidence>
<dbReference type="Gramene" id="KJB52290">
    <property type="protein sequence ID" value="KJB52290"/>
    <property type="gene ID" value="B456_008G254900"/>
</dbReference>
<dbReference type="Proteomes" id="UP000032304">
    <property type="component" value="Chromosome 8"/>
</dbReference>
<dbReference type="EMBL" id="CM001747">
    <property type="protein sequence ID" value="KJB52290.1"/>
    <property type="molecule type" value="Genomic_DNA"/>
</dbReference>
<gene>
    <name evidence="1" type="ORF">B456_008G254900</name>
</gene>
<dbReference type="OMA" id="PINDDIC"/>
<dbReference type="PANTHER" id="PTHR36048">
    <property type="entry name" value="RIBOSOME MATURATION FACTOR"/>
    <property type="match status" value="1"/>
</dbReference>
<organism evidence="1 2">
    <name type="scientific">Gossypium raimondii</name>
    <name type="common">Peruvian cotton</name>
    <name type="synonym">Gossypium klotzschianum subsp. raimondii</name>
    <dbReference type="NCBI Taxonomy" id="29730"/>
    <lineage>
        <taxon>Eukaryota</taxon>
        <taxon>Viridiplantae</taxon>
        <taxon>Streptophyta</taxon>
        <taxon>Embryophyta</taxon>
        <taxon>Tracheophyta</taxon>
        <taxon>Spermatophyta</taxon>
        <taxon>Magnoliopsida</taxon>
        <taxon>eudicotyledons</taxon>
        <taxon>Gunneridae</taxon>
        <taxon>Pentapetalae</taxon>
        <taxon>rosids</taxon>
        <taxon>malvids</taxon>
        <taxon>Malvales</taxon>
        <taxon>Malvaceae</taxon>
        <taxon>Malvoideae</taxon>
        <taxon>Gossypium</taxon>
    </lineage>
</organism>
<reference evidence="1 2" key="1">
    <citation type="journal article" date="2012" name="Nature">
        <title>Repeated polyploidization of Gossypium genomes and the evolution of spinnable cotton fibres.</title>
        <authorList>
            <person name="Paterson A.H."/>
            <person name="Wendel J.F."/>
            <person name="Gundlach H."/>
            <person name="Guo H."/>
            <person name="Jenkins J."/>
            <person name="Jin D."/>
            <person name="Llewellyn D."/>
            <person name="Showmaker K.C."/>
            <person name="Shu S."/>
            <person name="Udall J."/>
            <person name="Yoo M.J."/>
            <person name="Byers R."/>
            <person name="Chen W."/>
            <person name="Doron-Faigenboim A."/>
            <person name="Duke M.V."/>
            <person name="Gong L."/>
            <person name="Grimwood J."/>
            <person name="Grover C."/>
            <person name="Grupp K."/>
            <person name="Hu G."/>
            <person name="Lee T.H."/>
            <person name="Li J."/>
            <person name="Lin L."/>
            <person name="Liu T."/>
            <person name="Marler B.S."/>
            <person name="Page J.T."/>
            <person name="Roberts A.W."/>
            <person name="Romanel E."/>
            <person name="Sanders W.S."/>
            <person name="Szadkowski E."/>
            <person name="Tan X."/>
            <person name="Tang H."/>
            <person name="Xu C."/>
            <person name="Wang J."/>
            <person name="Wang Z."/>
            <person name="Zhang D."/>
            <person name="Zhang L."/>
            <person name="Ashrafi H."/>
            <person name="Bedon F."/>
            <person name="Bowers J.E."/>
            <person name="Brubaker C.L."/>
            <person name="Chee P.W."/>
            <person name="Das S."/>
            <person name="Gingle A.R."/>
            <person name="Haigler C.H."/>
            <person name="Harker D."/>
            <person name="Hoffmann L.V."/>
            <person name="Hovav R."/>
            <person name="Jones D.C."/>
            <person name="Lemke C."/>
            <person name="Mansoor S."/>
            <person name="ur Rahman M."/>
            <person name="Rainville L.N."/>
            <person name="Rambani A."/>
            <person name="Reddy U.K."/>
            <person name="Rong J.K."/>
            <person name="Saranga Y."/>
            <person name="Scheffler B.E."/>
            <person name="Scheffler J.A."/>
            <person name="Stelly D.M."/>
            <person name="Triplett B.A."/>
            <person name="Van Deynze A."/>
            <person name="Vaslin M.F."/>
            <person name="Waghmare V.N."/>
            <person name="Walford S.A."/>
            <person name="Wright R.J."/>
            <person name="Zaki E.A."/>
            <person name="Zhang T."/>
            <person name="Dennis E.S."/>
            <person name="Mayer K.F."/>
            <person name="Peterson D.G."/>
            <person name="Rokhsar D.S."/>
            <person name="Wang X."/>
            <person name="Schmutz J."/>
        </authorList>
    </citation>
    <scope>NUCLEOTIDE SEQUENCE [LARGE SCALE GENOMIC DNA]</scope>
</reference>
<sequence>MEANPLTSEAIALTEKKMNMTLGELLAVWSFLNHKPVSNAAKEKAFKVRQYMDSCSSLRRGVLAQRRSNIQGNRFPFTAEASRRAAVAPLRSGAFNGKSWIFYNIDDLWNMVLITYIQLHAMWNSQNLTNFLWEELPNLGLS</sequence>
<protein>
    <submittedName>
        <fullName evidence="1">Uncharacterized protein</fullName>
    </submittedName>
</protein>
<dbReference type="PANTHER" id="PTHR36048:SF1">
    <property type="entry name" value="RIBOSOME MATURATION FACTOR"/>
    <property type="match status" value="1"/>
</dbReference>
<name>A0A0D2U9I4_GOSRA</name>
<accession>A0A0D2U9I4</accession>
<evidence type="ECO:0000313" key="2">
    <source>
        <dbReference type="Proteomes" id="UP000032304"/>
    </source>
</evidence>
<proteinExistence type="predicted"/>
<dbReference type="AlphaFoldDB" id="A0A0D2U9I4"/>
<keyword evidence="2" id="KW-1185">Reference proteome</keyword>
<dbReference type="STRING" id="29730.A0A0D2U9I4"/>